<keyword evidence="2" id="KW-1185">Reference proteome</keyword>
<accession>A0A926IFE2</accession>
<name>A0A926IFE2_9FIRM</name>
<dbReference type="RefSeq" id="WP_249333627.1">
    <property type="nucleotide sequence ID" value="NZ_JACRSY010000032.1"/>
</dbReference>
<comment type="caution">
    <text evidence="1">The sequence shown here is derived from an EMBL/GenBank/DDBJ whole genome shotgun (WGS) entry which is preliminary data.</text>
</comment>
<evidence type="ECO:0000313" key="2">
    <source>
        <dbReference type="Proteomes" id="UP000655830"/>
    </source>
</evidence>
<organism evidence="1 2">
    <name type="scientific">Zhenhengia yiwuensis</name>
    <dbReference type="NCBI Taxonomy" id="2763666"/>
    <lineage>
        <taxon>Bacteria</taxon>
        <taxon>Bacillati</taxon>
        <taxon>Bacillota</taxon>
        <taxon>Clostridia</taxon>
        <taxon>Lachnospirales</taxon>
        <taxon>Lachnospiraceae</taxon>
        <taxon>Zhenhengia</taxon>
    </lineage>
</organism>
<reference evidence="1" key="1">
    <citation type="submission" date="2020-08" db="EMBL/GenBank/DDBJ databases">
        <title>Genome public.</title>
        <authorList>
            <person name="Liu C."/>
            <person name="Sun Q."/>
        </authorList>
    </citation>
    <scope>NUCLEOTIDE SEQUENCE</scope>
    <source>
        <strain evidence="1">NSJ-12</strain>
    </source>
</reference>
<dbReference type="AlphaFoldDB" id="A0A926IFE2"/>
<proteinExistence type="predicted"/>
<dbReference type="EMBL" id="JACRSY010000032">
    <property type="protein sequence ID" value="MBC8580944.1"/>
    <property type="molecule type" value="Genomic_DNA"/>
</dbReference>
<sequence length="51" mass="5717">MSDKVKDLTEKVAEQKKNIERRTLSVKELAQVMGIGENKARQLCKSKGSLV</sequence>
<dbReference type="Proteomes" id="UP000655830">
    <property type="component" value="Unassembled WGS sequence"/>
</dbReference>
<gene>
    <name evidence="1" type="ORF">H8718_15600</name>
</gene>
<evidence type="ECO:0000313" key="1">
    <source>
        <dbReference type="EMBL" id="MBC8580944.1"/>
    </source>
</evidence>
<protein>
    <submittedName>
        <fullName evidence="1">Uncharacterized protein</fullName>
    </submittedName>
</protein>